<dbReference type="GO" id="GO:0005829">
    <property type="term" value="C:cytosol"/>
    <property type="evidence" value="ECO:0007669"/>
    <property type="project" value="TreeGrafter"/>
</dbReference>
<dbReference type="CDD" id="cd00170">
    <property type="entry name" value="SEC14"/>
    <property type="match status" value="1"/>
</dbReference>
<feature type="compositionally biased region" description="Low complexity" evidence="17">
    <location>
        <begin position="56"/>
        <end position="71"/>
    </location>
</feature>
<evidence type="ECO:0000256" key="17">
    <source>
        <dbReference type="SAM" id="MobiDB-lite"/>
    </source>
</evidence>
<dbReference type="PROSITE" id="PS50191">
    <property type="entry name" value="CRAL_TRIO"/>
    <property type="match status" value="1"/>
</dbReference>
<keyword evidence="12 16" id="KW-0445">Lipid transport</keyword>
<keyword evidence="7" id="KW-0349">Heme</keyword>
<dbReference type="InterPro" id="IPR042938">
    <property type="entry name" value="Sfh5"/>
</dbReference>
<dbReference type="SMART" id="SM00516">
    <property type="entry name" value="SEC14"/>
    <property type="match status" value="1"/>
</dbReference>
<feature type="region of interest" description="Disordered" evidence="17">
    <location>
        <begin position="1"/>
        <end position="108"/>
    </location>
</feature>
<feature type="compositionally biased region" description="Polar residues" evidence="17">
    <location>
        <begin position="37"/>
        <end position="47"/>
    </location>
</feature>
<evidence type="ECO:0000256" key="3">
    <source>
        <dbReference type="ARBA" id="ARBA00006667"/>
    </source>
</evidence>
<dbReference type="InterPro" id="IPR036273">
    <property type="entry name" value="CRAL/TRIO_N_dom_sf"/>
</dbReference>
<dbReference type="InterPro" id="IPR011074">
    <property type="entry name" value="CRAL/TRIO_N_dom"/>
</dbReference>
<dbReference type="GO" id="GO:0046872">
    <property type="term" value="F:metal ion binding"/>
    <property type="evidence" value="ECO:0007669"/>
    <property type="project" value="UniProtKB-KW"/>
</dbReference>
<evidence type="ECO:0000256" key="14">
    <source>
        <dbReference type="ARBA" id="ARBA00024146"/>
    </source>
</evidence>
<keyword evidence="9 16" id="KW-0256">Endoplasmic reticulum</keyword>
<evidence type="ECO:0000256" key="2">
    <source>
        <dbReference type="ARBA" id="ARBA00004406"/>
    </source>
</evidence>
<comment type="caution">
    <text evidence="19">The sequence shown here is derived from an EMBL/GenBank/DDBJ whole genome shotgun (WGS) entry which is preliminary data.</text>
</comment>
<comment type="similarity">
    <text evidence="3 16">Belongs to the SFH5 family.</text>
</comment>
<evidence type="ECO:0000256" key="15">
    <source>
        <dbReference type="ARBA" id="ARBA00024180"/>
    </source>
</evidence>
<keyword evidence="5 16" id="KW-0813">Transport</keyword>
<evidence type="ECO:0000256" key="4">
    <source>
        <dbReference type="ARBA" id="ARBA00018320"/>
    </source>
</evidence>
<keyword evidence="13 16" id="KW-0472">Membrane</keyword>
<dbReference type="Pfam" id="PF03765">
    <property type="entry name" value="CRAL_TRIO_N"/>
    <property type="match status" value="1"/>
</dbReference>
<evidence type="ECO:0000256" key="7">
    <source>
        <dbReference type="ARBA" id="ARBA00022617"/>
    </source>
</evidence>
<organism evidence="19 20">
    <name type="scientific">Panaeolus cyanescens</name>
    <dbReference type="NCBI Taxonomy" id="181874"/>
    <lineage>
        <taxon>Eukaryota</taxon>
        <taxon>Fungi</taxon>
        <taxon>Dikarya</taxon>
        <taxon>Basidiomycota</taxon>
        <taxon>Agaricomycotina</taxon>
        <taxon>Agaricomycetes</taxon>
        <taxon>Agaricomycetidae</taxon>
        <taxon>Agaricales</taxon>
        <taxon>Agaricineae</taxon>
        <taxon>Galeropsidaceae</taxon>
        <taxon>Panaeolus</taxon>
    </lineage>
</organism>
<evidence type="ECO:0000256" key="13">
    <source>
        <dbReference type="ARBA" id="ARBA00023136"/>
    </source>
</evidence>
<feature type="compositionally biased region" description="Polar residues" evidence="17">
    <location>
        <begin position="18"/>
        <end position="28"/>
    </location>
</feature>
<keyword evidence="8" id="KW-0479">Metal-binding</keyword>
<dbReference type="GO" id="GO:0005789">
    <property type="term" value="C:endoplasmic reticulum membrane"/>
    <property type="evidence" value="ECO:0007669"/>
    <property type="project" value="UniProtKB-SubCell"/>
</dbReference>
<comment type="subcellular location">
    <subcellularLocation>
        <location evidence="16">Cytoplasm</location>
    </subcellularLocation>
    <subcellularLocation>
        <location evidence="2 16">Endoplasmic reticulum membrane</location>
        <topology evidence="2 16">Peripheral membrane protein</topology>
    </subcellularLocation>
    <subcellularLocation>
        <location evidence="16">Microsome membrane</location>
        <topology evidence="16">Peripheral membrane protein</topology>
    </subcellularLocation>
</comment>
<dbReference type="Pfam" id="PF00650">
    <property type="entry name" value="CRAL_TRIO"/>
    <property type="match status" value="1"/>
</dbReference>
<sequence length="375" mass="41305">MSESISVPTPAPLLPEATSEQSATTPVVIQTPVALDPSQQPPSKAQSETPVDTKEVTTTPTTVPGETEIPTMSASTTAVPPSQGSPARTQPTSKPSSILKAETAEPQNSLTQRFTQAEWDVLKKFRSQLPDMLADAYDDKPDAGLTPISLWGVTIDPTNPTNDARVSVILMKFLRARNLNPKDARDMLVNTLRWRESFNIPAALNESFPQEVFGQAGHIYGVDKGNRPVVYNIYGGNQDLKAIFSDTERFIRWRVALMERSVTLLDFNEVDQTLQIHDYDGVSLTSRDAKAKAAAAEATNIFSSHYPELLYKKFFVNVPTLLNWIFWAFKPLLPSATLAKMSVVGTGKYAISKELLPYIDTKQLPQRYGGEADGF</sequence>
<dbReference type="PANTHER" id="PTHR47669">
    <property type="entry name" value="PHOSPHATIDYLINOSITOL TRANSFER PROTEIN SFH5"/>
    <property type="match status" value="1"/>
</dbReference>
<dbReference type="GO" id="GO:0032541">
    <property type="term" value="C:cortical endoplasmic reticulum"/>
    <property type="evidence" value="ECO:0007669"/>
    <property type="project" value="TreeGrafter"/>
</dbReference>
<dbReference type="AlphaFoldDB" id="A0A409V8I4"/>
<gene>
    <name evidence="19" type="ORF">CVT24_006274</name>
</gene>
<feature type="compositionally biased region" description="Polar residues" evidence="17">
    <location>
        <begin position="72"/>
        <end position="96"/>
    </location>
</feature>
<feature type="domain" description="CRAL-TRIO" evidence="18">
    <location>
        <begin position="200"/>
        <end position="375"/>
    </location>
</feature>
<dbReference type="SUPFAM" id="SSF46938">
    <property type="entry name" value="CRAL/TRIO N-terminal domain"/>
    <property type="match status" value="1"/>
</dbReference>
<dbReference type="GO" id="GO:0008526">
    <property type="term" value="F:phosphatidylinositol transfer activity"/>
    <property type="evidence" value="ECO:0007669"/>
    <property type="project" value="UniProtKB-UniRule"/>
</dbReference>
<comment type="catalytic activity">
    <reaction evidence="14">
        <text>a 1,2-diacyl-sn-glycero-3-phospho-(1D-myo-inositol)(in) = a 1,2-diacyl-sn-glycero-3-phospho-(1D-myo-inositol)(out)</text>
        <dbReference type="Rhea" id="RHEA:38691"/>
        <dbReference type="ChEBI" id="CHEBI:57880"/>
    </reaction>
    <physiologicalReaction direction="left-to-right" evidence="14">
        <dbReference type="Rhea" id="RHEA:38692"/>
    </physiologicalReaction>
</comment>
<evidence type="ECO:0000256" key="5">
    <source>
        <dbReference type="ARBA" id="ARBA00022448"/>
    </source>
</evidence>
<dbReference type="Proteomes" id="UP000284842">
    <property type="component" value="Unassembled WGS sequence"/>
</dbReference>
<comment type="cofactor">
    <cofactor evidence="1">
        <name>heme b</name>
        <dbReference type="ChEBI" id="CHEBI:60344"/>
    </cofactor>
</comment>
<evidence type="ECO:0000259" key="18">
    <source>
        <dbReference type="PROSITE" id="PS50191"/>
    </source>
</evidence>
<evidence type="ECO:0000256" key="11">
    <source>
        <dbReference type="ARBA" id="ARBA00023004"/>
    </source>
</evidence>
<dbReference type="InterPro" id="IPR036865">
    <property type="entry name" value="CRAL-TRIO_dom_sf"/>
</dbReference>
<proteinExistence type="inferred from homology"/>
<evidence type="ECO:0000256" key="10">
    <source>
        <dbReference type="ARBA" id="ARBA00022848"/>
    </source>
</evidence>
<keyword evidence="11" id="KW-0408">Iron</keyword>
<dbReference type="SUPFAM" id="SSF52087">
    <property type="entry name" value="CRAL/TRIO domain"/>
    <property type="match status" value="1"/>
</dbReference>
<comment type="function">
    <text evidence="15">Non-classical phosphatidylinositol (PtdIns) transfer protein (PITP), which exhibits PtdIns-binding/transfer activity in the absence of detectable PtdCho-binding/transfer activity. Regulates PtdIns(4,5)P2 homeostasis at the plasma membrane. Heme-binding protein that may play a role in organic oxidant-induced stress responses.</text>
</comment>
<protein>
    <recommendedName>
        <fullName evidence="4 16">Phosphatidylinositol transfer protein SFH5</fullName>
        <shortName evidence="16">PITP SFH5</shortName>
    </recommendedName>
</protein>
<dbReference type="GO" id="GO:0005886">
    <property type="term" value="C:plasma membrane"/>
    <property type="evidence" value="ECO:0007669"/>
    <property type="project" value="TreeGrafter"/>
</dbReference>
<name>A0A409V8I4_9AGAR</name>
<evidence type="ECO:0000256" key="1">
    <source>
        <dbReference type="ARBA" id="ARBA00001970"/>
    </source>
</evidence>
<dbReference type="InParanoid" id="A0A409V8I4"/>
<evidence type="ECO:0000256" key="8">
    <source>
        <dbReference type="ARBA" id="ARBA00022723"/>
    </source>
</evidence>
<evidence type="ECO:0000256" key="12">
    <source>
        <dbReference type="ARBA" id="ARBA00023055"/>
    </source>
</evidence>
<keyword evidence="20" id="KW-1185">Reference proteome</keyword>
<dbReference type="InterPro" id="IPR001251">
    <property type="entry name" value="CRAL-TRIO_dom"/>
</dbReference>
<evidence type="ECO:0000256" key="9">
    <source>
        <dbReference type="ARBA" id="ARBA00022824"/>
    </source>
</evidence>
<reference evidence="19 20" key="1">
    <citation type="journal article" date="2018" name="Evol. Lett.">
        <title>Horizontal gene cluster transfer increased hallucinogenic mushroom diversity.</title>
        <authorList>
            <person name="Reynolds H.T."/>
            <person name="Vijayakumar V."/>
            <person name="Gluck-Thaler E."/>
            <person name="Korotkin H.B."/>
            <person name="Matheny P.B."/>
            <person name="Slot J.C."/>
        </authorList>
    </citation>
    <scope>NUCLEOTIDE SEQUENCE [LARGE SCALE GENOMIC DNA]</scope>
    <source>
        <strain evidence="19 20">2629</strain>
    </source>
</reference>
<dbReference type="GO" id="GO:0017157">
    <property type="term" value="P:regulation of exocytosis"/>
    <property type="evidence" value="ECO:0007669"/>
    <property type="project" value="TreeGrafter"/>
</dbReference>
<dbReference type="STRING" id="181874.A0A409V8I4"/>
<keyword evidence="10 16" id="KW-0492">Microsome</keyword>
<dbReference type="GO" id="GO:0043001">
    <property type="term" value="P:Golgi to plasma membrane protein transport"/>
    <property type="evidence" value="ECO:0007669"/>
    <property type="project" value="TreeGrafter"/>
</dbReference>
<evidence type="ECO:0000313" key="20">
    <source>
        <dbReference type="Proteomes" id="UP000284842"/>
    </source>
</evidence>
<keyword evidence="6 16" id="KW-0963">Cytoplasm</keyword>
<dbReference type="Gene3D" id="3.40.525.10">
    <property type="entry name" value="CRAL-TRIO lipid binding domain"/>
    <property type="match status" value="1"/>
</dbReference>
<accession>A0A409V8I4</accession>
<dbReference type="EMBL" id="NHTK01006136">
    <property type="protein sequence ID" value="PPQ62876.1"/>
    <property type="molecule type" value="Genomic_DNA"/>
</dbReference>
<dbReference type="OrthoDB" id="75724at2759"/>
<evidence type="ECO:0000256" key="16">
    <source>
        <dbReference type="RuleBase" id="RU367059"/>
    </source>
</evidence>
<evidence type="ECO:0000256" key="6">
    <source>
        <dbReference type="ARBA" id="ARBA00022490"/>
    </source>
</evidence>
<dbReference type="PANTHER" id="PTHR47669:SF1">
    <property type="entry name" value="PHOSPHATIDYLINOSITOL TRANSFER PROTEIN SFH5"/>
    <property type="match status" value="1"/>
</dbReference>
<evidence type="ECO:0000313" key="19">
    <source>
        <dbReference type="EMBL" id="PPQ62876.1"/>
    </source>
</evidence>